<protein>
    <submittedName>
        <fullName evidence="4">TetR family transcriptional regulator</fullName>
    </submittedName>
</protein>
<dbReference type="AlphaFoldDB" id="A0A918KMR2"/>
<comment type="caution">
    <text evidence="4">The sequence shown here is derived from an EMBL/GenBank/DDBJ whole genome shotgun (WGS) entry which is preliminary data.</text>
</comment>
<dbReference type="Pfam" id="PF00440">
    <property type="entry name" value="TetR_N"/>
    <property type="match status" value="1"/>
</dbReference>
<dbReference type="PROSITE" id="PS50977">
    <property type="entry name" value="HTH_TETR_2"/>
    <property type="match status" value="1"/>
</dbReference>
<reference evidence="4" key="1">
    <citation type="journal article" date="2014" name="Int. J. Syst. Evol. Microbiol.">
        <title>Complete genome sequence of Corynebacterium casei LMG S-19264T (=DSM 44701T), isolated from a smear-ripened cheese.</title>
        <authorList>
            <consortium name="US DOE Joint Genome Institute (JGI-PGF)"/>
            <person name="Walter F."/>
            <person name="Albersmeier A."/>
            <person name="Kalinowski J."/>
            <person name="Ruckert C."/>
        </authorList>
    </citation>
    <scope>NUCLEOTIDE SEQUENCE</scope>
    <source>
        <strain evidence="4">KCTC 22169</strain>
    </source>
</reference>
<evidence type="ECO:0000313" key="4">
    <source>
        <dbReference type="EMBL" id="GGX67654.1"/>
    </source>
</evidence>
<evidence type="ECO:0000256" key="2">
    <source>
        <dbReference type="PROSITE-ProRule" id="PRU00335"/>
    </source>
</evidence>
<sequence>MPKIVDHDQYRRELAQKAVALFSEHGYRGLGMRRIAEELGLSKSALYHYFPSKEALFAACTDEVTRFEPSGTEDGALADLMRTFESLEPGMVGELSLLLDYLRGKSPTEVAEDPTMRLANRRYRERVAAAVGEANATPVLCLLLGTLLQRWLDGGTTSFDEIERWLNEHLVEK</sequence>
<evidence type="ECO:0000259" key="3">
    <source>
        <dbReference type="PROSITE" id="PS50977"/>
    </source>
</evidence>
<dbReference type="GO" id="GO:0003700">
    <property type="term" value="F:DNA-binding transcription factor activity"/>
    <property type="evidence" value="ECO:0007669"/>
    <property type="project" value="TreeGrafter"/>
</dbReference>
<dbReference type="SUPFAM" id="SSF46689">
    <property type="entry name" value="Homeodomain-like"/>
    <property type="match status" value="1"/>
</dbReference>
<dbReference type="PRINTS" id="PR00455">
    <property type="entry name" value="HTHTETR"/>
</dbReference>
<organism evidence="4 5">
    <name type="scientific">Saccharospirillum salsuginis</name>
    <dbReference type="NCBI Taxonomy" id="418750"/>
    <lineage>
        <taxon>Bacteria</taxon>
        <taxon>Pseudomonadati</taxon>
        <taxon>Pseudomonadota</taxon>
        <taxon>Gammaproteobacteria</taxon>
        <taxon>Oceanospirillales</taxon>
        <taxon>Saccharospirillaceae</taxon>
        <taxon>Saccharospirillum</taxon>
    </lineage>
</organism>
<feature type="DNA-binding region" description="H-T-H motif" evidence="2">
    <location>
        <begin position="31"/>
        <end position="50"/>
    </location>
</feature>
<accession>A0A918KMR2</accession>
<evidence type="ECO:0000256" key="1">
    <source>
        <dbReference type="ARBA" id="ARBA00023125"/>
    </source>
</evidence>
<proteinExistence type="predicted"/>
<dbReference type="GO" id="GO:0000976">
    <property type="term" value="F:transcription cis-regulatory region binding"/>
    <property type="evidence" value="ECO:0007669"/>
    <property type="project" value="TreeGrafter"/>
</dbReference>
<dbReference type="EMBL" id="BMXR01000011">
    <property type="protein sequence ID" value="GGX67654.1"/>
    <property type="molecule type" value="Genomic_DNA"/>
</dbReference>
<keyword evidence="1 2" id="KW-0238">DNA-binding</keyword>
<feature type="domain" description="HTH tetR-type" evidence="3">
    <location>
        <begin position="8"/>
        <end position="68"/>
    </location>
</feature>
<dbReference type="InterPro" id="IPR001647">
    <property type="entry name" value="HTH_TetR"/>
</dbReference>
<reference evidence="4" key="2">
    <citation type="submission" date="2020-09" db="EMBL/GenBank/DDBJ databases">
        <authorList>
            <person name="Sun Q."/>
            <person name="Kim S."/>
        </authorList>
    </citation>
    <scope>NUCLEOTIDE SEQUENCE</scope>
    <source>
        <strain evidence="4">KCTC 22169</strain>
    </source>
</reference>
<dbReference type="InterPro" id="IPR050109">
    <property type="entry name" value="HTH-type_TetR-like_transc_reg"/>
</dbReference>
<gene>
    <name evidence="4" type="ORF">GCM10007392_39130</name>
</gene>
<dbReference type="RefSeq" id="WP_189611906.1">
    <property type="nucleotide sequence ID" value="NZ_BMXR01000011.1"/>
</dbReference>
<dbReference type="PANTHER" id="PTHR30055:SF207">
    <property type="entry name" value="HTH-TYPE TRANSCRIPTIONAL REPRESSOR FATR"/>
    <property type="match status" value="1"/>
</dbReference>
<evidence type="ECO:0000313" key="5">
    <source>
        <dbReference type="Proteomes" id="UP000626148"/>
    </source>
</evidence>
<dbReference type="InterPro" id="IPR009057">
    <property type="entry name" value="Homeodomain-like_sf"/>
</dbReference>
<dbReference type="Proteomes" id="UP000626148">
    <property type="component" value="Unassembled WGS sequence"/>
</dbReference>
<name>A0A918KMR2_9GAMM</name>
<dbReference type="PANTHER" id="PTHR30055">
    <property type="entry name" value="HTH-TYPE TRANSCRIPTIONAL REGULATOR RUTR"/>
    <property type="match status" value="1"/>
</dbReference>
<keyword evidence="5" id="KW-1185">Reference proteome</keyword>
<dbReference type="Gene3D" id="1.10.357.10">
    <property type="entry name" value="Tetracycline Repressor, domain 2"/>
    <property type="match status" value="1"/>
</dbReference>